<evidence type="ECO:0000259" key="1">
    <source>
        <dbReference type="SMART" id="SM00849"/>
    </source>
</evidence>
<evidence type="ECO:0000313" key="2">
    <source>
        <dbReference type="EMBL" id="MDP9893497.1"/>
    </source>
</evidence>
<comment type="caution">
    <text evidence="2">The sequence shown here is derived from an EMBL/GenBank/DDBJ whole genome shotgun (WGS) entry which is preliminary data.</text>
</comment>
<reference evidence="2" key="1">
    <citation type="submission" date="2023-07" db="EMBL/GenBank/DDBJ databases">
        <title>Sorghum-associated microbial communities from plants grown in Nebraska, USA.</title>
        <authorList>
            <person name="Schachtman D."/>
        </authorList>
    </citation>
    <scope>NUCLEOTIDE SEQUENCE</scope>
    <source>
        <strain evidence="2">DS3754</strain>
    </source>
</reference>
<evidence type="ECO:0000313" key="3">
    <source>
        <dbReference type="Proteomes" id="UP001242045"/>
    </source>
</evidence>
<dbReference type="PANTHER" id="PTHR28283">
    <property type="entry name" value="3',5'-CYCLIC-NUCLEOTIDE PHOSPHODIESTERASE 1"/>
    <property type="match status" value="1"/>
</dbReference>
<protein>
    <submittedName>
        <fullName evidence="2">Ribonuclease BN (tRNA processing enzyme)</fullName>
    </submittedName>
</protein>
<dbReference type="InterPro" id="IPR000396">
    <property type="entry name" value="Pdiesterase2"/>
</dbReference>
<dbReference type="PRINTS" id="PR00388">
    <property type="entry name" value="PDIESTERASE2"/>
</dbReference>
<dbReference type="GO" id="GO:0006198">
    <property type="term" value="P:cAMP catabolic process"/>
    <property type="evidence" value="ECO:0007669"/>
    <property type="project" value="InterPro"/>
</dbReference>
<accession>A0AAW8CT91</accession>
<dbReference type="SUPFAM" id="SSF56281">
    <property type="entry name" value="Metallo-hydrolase/oxidoreductase"/>
    <property type="match status" value="1"/>
</dbReference>
<dbReference type="PANTHER" id="PTHR28283:SF1">
    <property type="entry name" value="3',5'-CYCLIC-NUCLEOTIDE PHOSPHODIESTERASE 1"/>
    <property type="match status" value="1"/>
</dbReference>
<organism evidence="2 3">
    <name type="scientific">Variovorax boronicumulans</name>
    <dbReference type="NCBI Taxonomy" id="436515"/>
    <lineage>
        <taxon>Bacteria</taxon>
        <taxon>Pseudomonadati</taxon>
        <taxon>Pseudomonadota</taxon>
        <taxon>Betaproteobacteria</taxon>
        <taxon>Burkholderiales</taxon>
        <taxon>Comamonadaceae</taxon>
        <taxon>Variovorax</taxon>
    </lineage>
</organism>
<dbReference type="GO" id="GO:0004115">
    <property type="term" value="F:3',5'-cyclic-AMP phosphodiesterase activity"/>
    <property type="evidence" value="ECO:0007669"/>
    <property type="project" value="InterPro"/>
</dbReference>
<dbReference type="EMBL" id="JAUSRD010000005">
    <property type="protein sequence ID" value="MDP9893497.1"/>
    <property type="molecule type" value="Genomic_DNA"/>
</dbReference>
<gene>
    <name evidence="2" type="ORF">J2W31_002612</name>
</gene>
<dbReference type="InterPro" id="IPR036866">
    <property type="entry name" value="RibonucZ/Hydroxyglut_hydro"/>
</dbReference>
<dbReference type="GO" id="GO:0047555">
    <property type="term" value="F:3',5'-cyclic-GMP phosphodiesterase activity"/>
    <property type="evidence" value="ECO:0007669"/>
    <property type="project" value="TreeGrafter"/>
</dbReference>
<dbReference type="SMART" id="SM00849">
    <property type="entry name" value="Lactamase_B"/>
    <property type="match status" value="1"/>
</dbReference>
<dbReference type="CDD" id="cd07735">
    <property type="entry name" value="class_II_PDE_MBL-fold"/>
    <property type="match status" value="1"/>
</dbReference>
<feature type="domain" description="Metallo-beta-lactamase" evidence="1">
    <location>
        <begin position="36"/>
        <end position="226"/>
    </location>
</feature>
<dbReference type="Gene3D" id="3.60.15.10">
    <property type="entry name" value="Ribonuclease Z/Hydroxyacylglutathione hydrolase-like"/>
    <property type="match status" value="1"/>
</dbReference>
<sequence length="286" mass="31188">MTTDTCACAQPNTFKGSLTMQVRVLGCSGAIAKDCRTTSFLVDTDLLVDAGTGVGDLTLDEMARIDDVVLTHSHLDHIAALPLMLDAVGSRRTQPLRVHALRATIEALRAHVFNNVIWPDFESIPSPEAPFVSFHDISVGQVLQLGTSAPKFIEVLPAVHTVPACGFAVRRATGGAHWVFSGDTERNAPFWDRVNALDVAMLVIETAFSSREQALAERSLHLSPEVLADELSHIDPGKRYPIYITHTKPAETEEIMSQIETLAGRQVAGLAQRDIRWLKADGILTF</sequence>
<dbReference type="Pfam" id="PF12706">
    <property type="entry name" value="Lactamase_B_2"/>
    <property type="match status" value="1"/>
</dbReference>
<dbReference type="AlphaFoldDB" id="A0AAW8CT91"/>
<dbReference type="InterPro" id="IPR001279">
    <property type="entry name" value="Metallo-B-lactamas"/>
</dbReference>
<proteinExistence type="predicted"/>
<name>A0AAW8CT91_9BURK</name>
<dbReference type="Proteomes" id="UP001242045">
    <property type="component" value="Unassembled WGS sequence"/>
</dbReference>
<dbReference type="GO" id="GO:1902660">
    <property type="term" value="P:negative regulation of glucose mediated signaling pathway"/>
    <property type="evidence" value="ECO:0007669"/>
    <property type="project" value="TreeGrafter"/>
</dbReference>